<keyword evidence="2" id="KW-1185">Reference proteome</keyword>
<dbReference type="Pfam" id="PF11363">
    <property type="entry name" value="DUF3164"/>
    <property type="match status" value="1"/>
</dbReference>
<sequence length="217" mass="24213">MTNGAEKLLRDEVEVVDGEEMLRSEFGNLVRVDRLRPETVLADQTARAIVSRMRALSEHVAREKQAIFDDIEAYQALVFERYGARLGGRRGGITITAFGDRRKVAVQSADYSRVTAALPAAQALMNEILDDLTGGADADLRTLIQAAFERDERTGRVNIQRLASLKRLNLRHPKWEDAKRAIEDAIEPAGSKLGIRAYARASNDDGYEQIVVDFSRL</sequence>
<dbReference type="InterPro" id="IPR021505">
    <property type="entry name" value="Phage_B3_Orf6"/>
</dbReference>
<proteinExistence type="predicted"/>
<reference evidence="1 2" key="1">
    <citation type="submission" date="2021-03" db="EMBL/GenBank/DDBJ databases">
        <title>The complete genome sequence of Acetobacter suratthaniensis TBRC 1719.</title>
        <authorList>
            <person name="Charoenyingcharoen P."/>
            <person name="Yukphan P."/>
        </authorList>
    </citation>
    <scope>NUCLEOTIDE SEQUENCE [LARGE SCALE GENOMIC DNA]</scope>
    <source>
        <strain evidence="1 2">TBRC 1719</strain>
    </source>
</reference>
<name>A0ABS3LME2_9PROT</name>
<evidence type="ECO:0000313" key="1">
    <source>
        <dbReference type="EMBL" id="MBO1328533.1"/>
    </source>
</evidence>
<comment type="caution">
    <text evidence="1">The sequence shown here is derived from an EMBL/GenBank/DDBJ whole genome shotgun (WGS) entry which is preliminary data.</text>
</comment>
<accession>A0ABS3LME2</accession>
<gene>
    <name evidence="1" type="ORF">J2D75_08585</name>
</gene>
<dbReference type="Proteomes" id="UP000664399">
    <property type="component" value="Unassembled WGS sequence"/>
</dbReference>
<evidence type="ECO:0000313" key="2">
    <source>
        <dbReference type="Proteomes" id="UP000664399"/>
    </source>
</evidence>
<protein>
    <submittedName>
        <fullName evidence="1">DUF3164 family protein</fullName>
    </submittedName>
</protein>
<organism evidence="1 2">
    <name type="scientific">Acetobacter suratthaniensis</name>
    <dbReference type="NCBI Taxonomy" id="1502841"/>
    <lineage>
        <taxon>Bacteria</taxon>
        <taxon>Pseudomonadati</taxon>
        <taxon>Pseudomonadota</taxon>
        <taxon>Alphaproteobacteria</taxon>
        <taxon>Acetobacterales</taxon>
        <taxon>Acetobacteraceae</taxon>
        <taxon>Acetobacter</taxon>
    </lineage>
</organism>
<dbReference type="EMBL" id="JAFVMG010000007">
    <property type="protein sequence ID" value="MBO1328533.1"/>
    <property type="molecule type" value="Genomic_DNA"/>
</dbReference>
<dbReference type="RefSeq" id="WP_207854362.1">
    <property type="nucleotide sequence ID" value="NZ_JAFVMG010000007.1"/>
</dbReference>